<feature type="signal peptide" evidence="1">
    <location>
        <begin position="1"/>
        <end position="19"/>
    </location>
</feature>
<keyword evidence="1" id="KW-0732">Signal</keyword>
<accession>A0A7S3VGA3</accession>
<proteinExistence type="predicted"/>
<gene>
    <name evidence="2" type="ORF">CDEB00056_LOCUS24018</name>
</gene>
<name>A0A7S3VGA3_9STRA</name>
<reference evidence="2" key="1">
    <citation type="submission" date="2021-01" db="EMBL/GenBank/DDBJ databases">
        <authorList>
            <person name="Corre E."/>
            <person name="Pelletier E."/>
            <person name="Niang G."/>
            <person name="Scheremetjew M."/>
            <person name="Finn R."/>
            <person name="Kale V."/>
            <person name="Holt S."/>
            <person name="Cochrane G."/>
            <person name="Meng A."/>
            <person name="Brown T."/>
            <person name="Cohen L."/>
        </authorList>
    </citation>
    <scope>NUCLEOTIDE SEQUENCE</scope>
    <source>
        <strain evidence="2">MM31A-1</strain>
    </source>
</reference>
<dbReference type="AlphaFoldDB" id="A0A7S3VGA3"/>
<feature type="chain" id="PRO_5031171098" evidence="1">
    <location>
        <begin position="20"/>
        <end position="330"/>
    </location>
</feature>
<protein>
    <submittedName>
        <fullName evidence="2">Uncharacterized protein</fullName>
    </submittedName>
</protein>
<evidence type="ECO:0000256" key="1">
    <source>
        <dbReference type="SAM" id="SignalP"/>
    </source>
</evidence>
<organism evidence="2">
    <name type="scientific">Chaetoceros debilis</name>
    <dbReference type="NCBI Taxonomy" id="122233"/>
    <lineage>
        <taxon>Eukaryota</taxon>
        <taxon>Sar</taxon>
        <taxon>Stramenopiles</taxon>
        <taxon>Ochrophyta</taxon>
        <taxon>Bacillariophyta</taxon>
        <taxon>Coscinodiscophyceae</taxon>
        <taxon>Chaetocerotophycidae</taxon>
        <taxon>Chaetocerotales</taxon>
        <taxon>Chaetocerotaceae</taxon>
        <taxon>Chaetoceros</taxon>
    </lineage>
</organism>
<dbReference type="EMBL" id="HBIO01031328">
    <property type="protein sequence ID" value="CAE0479164.1"/>
    <property type="molecule type" value="Transcribed_RNA"/>
</dbReference>
<evidence type="ECO:0000313" key="2">
    <source>
        <dbReference type="EMBL" id="CAE0479164.1"/>
    </source>
</evidence>
<sequence>MKISFISVLLAYFIVHNAANCFDVETSCRNDDGKNCRQMRQNKEGVCGREFINISATWCNESGRTLNVKSDSKIKIAGPAIGSTNNGNPIVHYIPVSSLGDRKCKTASWRLQINNCEAFFFYEVDIKTTEKKCGGYFFARQMKAICDVHGDITCSLADGTPCEDYDGPIIKTIEEAGCKTIKCIDGETPKSCRQSIDYKFTINNKVDQSVKFDLSPPQLANSKVAWEIVEPNDQNFLPLYRNSKVSWILRKSNVNVCRVIPSASMNVRGNIVDADKKNDQNYQFCYDYAVQLKRKFDNGKKLPFCLDISPGTSILTCPRITPGSPSDSNS</sequence>